<name>A0A0V8RXH3_PYROC</name>
<dbReference type="Gene3D" id="3.20.20.190">
    <property type="entry name" value="Phosphatidylinositol (PI) phosphodiesterase"/>
    <property type="match status" value="1"/>
</dbReference>
<dbReference type="AlphaFoldDB" id="A0A0V8RXH3"/>
<accession>A0A0V8RXH3</accession>
<dbReference type="Pfam" id="PF03009">
    <property type="entry name" value="GDPD"/>
    <property type="match status" value="1"/>
</dbReference>
<evidence type="ECO:0000313" key="3">
    <source>
        <dbReference type="Proteomes" id="UP000053352"/>
    </source>
</evidence>
<dbReference type="PANTHER" id="PTHR46211">
    <property type="entry name" value="GLYCEROPHOSPHORYL DIESTER PHOSPHODIESTERASE"/>
    <property type="match status" value="1"/>
</dbReference>
<dbReference type="SUPFAM" id="SSF51695">
    <property type="entry name" value="PLC-like phosphodiesterases"/>
    <property type="match status" value="1"/>
</dbReference>
<dbReference type="PROSITE" id="PS51704">
    <property type="entry name" value="GP_PDE"/>
    <property type="match status" value="1"/>
</dbReference>
<gene>
    <name evidence="2" type="ORF">CF15_04390</name>
</gene>
<dbReference type="STRING" id="2309.CF15_04390"/>
<dbReference type="InterPro" id="IPR030395">
    <property type="entry name" value="GP_PDE_dom"/>
</dbReference>
<dbReference type="PANTHER" id="PTHR46211:SF14">
    <property type="entry name" value="GLYCEROPHOSPHODIESTER PHOSPHODIESTERASE"/>
    <property type="match status" value="1"/>
</dbReference>
<dbReference type="CDD" id="cd08556">
    <property type="entry name" value="GDPD"/>
    <property type="match status" value="1"/>
</dbReference>
<dbReference type="GO" id="GO:0006629">
    <property type="term" value="P:lipid metabolic process"/>
    <property type="evidence" value="ECO:0007669"/>
    <property type="project" value="InterPro"/>
</dbReference>
<proteinExistence type="predicted"/>
<organism evidence="2 3">
    <name type="scientific">Pyrodictium occultum</name>
    <dbReference type="NCBI Taxonomy" id="2309"/>
    <lineage>
        <taxon>Archaea</taxon>
        <taxon>Thermoproteota</taxon>
        <taxon>Thermoprotei</taxon>
        <taxon>Desulfurococcales</taxon>
        <taxon>Pyrodictiaceae</taxon>
        <taxon>Pyrodictium</taxon>
    </lineage>
</organism>
<evidence type="ECO:0000313" key="2">
    <source>
        <dbReference type="EMBL" id="KSW12712.1"/>
    </source>
</evidence>
<comment type="caution">
    <text evidence="2">The sequence shown here is derived from an EMBL/GenBank/DDBJ whole genome shotgun (WGS) entry which is preliminary data.</text>
</comment>
<feature type="domain" description="GP-PDE" evidence="1">
    <location>
        <begin position="13"/>
        <end position="235"/>
    </location>
</feature>
<dbReference type="Proteomes" id="UP000053352">
    <property type="component" value="Unassembled WGS sequence"/>
</dbReference>
<dbReference type="GO" id="GO:0008081">
    <property type="term" value="F:phosphoric diester hydrolase activity"/>
    <property type="evidence" value="ECO:0007669"/>
    <property type="project" value="InterPro"/>
</dbReference>
<reference evidence="2 3" key="1">
    <citation type="submission" date="2015-11" db="EMBL/GenBank/DDBJ databases">
        <title>Genome sequence of Pyrodictium occultum PL-19, a marine hyperthermophilic archaeon isolated from Volcano, Italy.</title>
        <authorList>
            <person name="Utturkar S."/>
            <person name="Huber H."/>
            <person name="Leptihn S."/>
            <person name="Brown S."/>
            <person name="Stetter K.O."/>
            <person name="Podar M."/>
        </authorList>
    </citation>
    <scope>NUCLEOTIDE SEQUENCE [LARGE SCALE GENOMIC DNA]</scope>
    <source>
        <strain evidence="2 3">PL-19</strain>
    </source>
</reference>
<protein>
    <recommendedName>
        <fullName evidence="1">GP-PDE domain-containing protein</fullName>
    </recommendedName>
</protein>
<dbReference type="EMBL" id="LNTB01000001">
    <property type="protein sequence ID" value="KSW12712.1"/>
    <property type="molecule type" value="Genomic_DNA"/>
</dbReference>
<dbReference type="InterPro" id="IPR017946">
    <property type="entry name" value="PLC-like_Pdiesterase_TIM-brl"/>
</dbReference>
<keyword evidence="3" id="KW-1185">Reference proteome</keyword>
<evidence type="ECO:0000259" key="1">
    <source>
        <dbReference type="PROSITE" id="PS51704"/>
    </source>
</evidence>
<sequence>MHPILEALGRRPFAVVGHRGAKGLAPENTLAALRRAVEAGADIAEFDMQVTADGRVVASHDPVIKGVDDRTLNVRKASLDEVKAVDLGGGEHPPTLEELLAEARGRILLFLEVKEPGDTGRVLEVVRREKAVDMVALISFHDEALLEARRLEPGLPTGIVYFKPPGRILDCRRLGCRIVLPRYPLATEKAAALAHRLGLRVVAWTVNEERWILELARRGVDGIATDYPDMAAAVRSRLAAGQAG</sequence>